<evidence type="ECO:0000256" key="4">
    <source>
        <dbReference type="ARBA" id="ARBA00022723"/>
    </source>
</evidence>
<feature type="domain" description="Cytochrome c" evidence="13">
    <location>
        <begin position="324"/>
        <end position="412"/>
    </location>
</feature>
<keyword evidence="7 10" id="KW-0408">Iron</keyword>
<feature type="domain" description="Cytochrome c" evidence="13">
    <location>
        <begin position="183"/>
        <end position="291"/>
    </location>
</feature>
<keyword evidence="8 11" id="KW-0472">Membrane</keyword>
<feature type="binding site" description="axial binding residue" evidence="10">
    <location>
        <position position="341"/>
    </location>
    <ligand>
        <name>heme c</name>
        <dbReference type="ChEBI" id="CHEBI:61717"/>
        <label>3</label>
    </ligand>
    <ligandPart>
        <name>Fe</name>
        <dbReference type="ChEBI" id="CHEBI:18248"/>
    </ligandPart>
</feature>
<dbReference type="Proteomes" id="UP000214603">
    <property type="component" value="Unassembled WGS sequence"/>
</dbReference>
<keyword evidence="11" id="KW-1133">Transmembrane helix</keyword>
<evidence type="ECO:0000256" key="9">
    <source>
        <dbReference type="PIRSR" id="PIRSR000018-50"/>
    </source>
</evidence>
<evidence type="ECO:0000313" key="14">
    <source>
        <dbReference type="EMBL" id="OWT54860.1"/>
    </source>
</evidence>
<feature type="binding site" description="covalent" evidence="9">
    <location>
        <position position="51"/>
    </location>
    <ligand>
        <name>heme c</name>
        <dbReference type="ChEBI" id="CHEBI:61717"/>
        <label>1</label>
    </ligand>
</feature>
<comment type="cofactor">
    <cofactor evidence="9">
        <name>heme c</name>
        <dbReference type="ChEBI" id="CHEBI:61717"/>
    </cofactor>
    <text evidence="9">Binds 3 heme c groups covalently per subunit.</text>
</comment>
<feature type="signal peptide" evidence="12">
    <location>
        <begin position="1"/>
        <end position="28"/>
    </location>
</feature>
<feature type="binding site" description="covalent" evidence="9">
    <location>
        <position position="201"/>
    </location>
    <ligand>
        <name>heme c</name>
        <dbReference type="ChEBI" id="CHEBI:61717"/>
        <label>2</label>
    </ligand>
</feature>
<keyword evidence="15" id="KW-1185">Reference proteome</keyword>
<evidence type="ECO:0000256" key="12">
    <source>
        <dbReference type="SAM" id="SignalP"/>
    </source>
</evidence>
<dbReference type="PANTHER" id="PTHR35008">
    <property type="entry name" value="BLL4482 PROTEIN-RELATED"/>
    <property type="match status" value="1"/>
</dbReference>
<dbReference type="GO" id="GO:0020037">
    <property type="term" value="F:heme binding"/>
    <property type="evidence" value="ECO:0007669"/>
    <property type="project" value="InterPro"/>
</dbReference>
<reference evidence="15" key="1">
    <citation type="submission" date="2017-06" db="EMBL/GenBank/DDBJ databases">
        <title>Herbaspirillum phytohormonus sp. nov., isolated from the root nodule of Robinia pseudoacacia in lead-zinc mine.</title>
        <authorList>
            <person name="Fan M."/>
            <person name="Lin Y."/>
        </authorList>
    </citation>
    <scope>NUCLEOTIDE SEQUENCE [LARGE SCALE GENOMIC DNA]</scope>
    <source>
        <strain evidence="15">SC-089</strain>
    </source>
</reference>
<protein>
    <submittedName>
        <fullName evidence="14">Cytochrome C</fullName>
    </submittedName>
</protein>
<keyword evidence="5 12" id="KW-0732">Signal</keyword>
<evidence type="ECO:0000256" key="5">
    <source>
        <dbReference type="ARBA" id="ARBA00022729"/>
    </source>
</evidence>
<dbReference type="InterPro" id="IPR009056">
    <property type="entry name" value="Cyt_c-like_dom"/>
</dbReference>
<dbReference type="InterPro" id="IPR036909">
    <property type="entry name" value="Cyt_c-like_dom_sf"/>
</dbReference>
<dbReference type="SUPFAM" id="SSF46626">
    <property type="entry name" value="Cytochrome c"/>
    <property type="match status" value="3"/>
</dbReference>
<dbReference type="InterPro" id="IPR014353">
    <property type="entry name" value="Membr-bd_ADH_cyt_c"/>
</dbReference>
<feature type="binding site" description="covalent" evidence="9">
    <location>
        <position position="198"/>
    </location>
    <ligand>
        <name>heme c</name>
        <dbReference type="ChEBI" id="CHEBI:61717"/>
        <label>2</label>
    </ligand>
</feature>
<accession>A0A225M3Z9</accession>
<evidence type="ECO:0000256" key="2">
    <source>
        <dbReference type="ARBA" id="ARBA00022475"/>
    </source>
</evidence>
<evidence type="ECO:0000256" key="3">
    <source>
        <dbReference type="ARBA" id="ARBA00022617"/>
    </source>
</evidence>
<feature type="domain" description="Cytochrome c" evidence="13">
    <location>
        <begin position="37"/>
        <end position="140"/>
    </location>
</feature>
<organism evidence="14 15">
    <name type="scientific">Candidimonas nitroreducens</name>
    <dbReference type="NCBI Taxonomy" id="683354"/>
    <lineage>
        <taxon>Bacteria</taxon>
        <taxon>Pseudomonadati</taxon>
        <taxon>Pseudomonadota</taxon>
        <taxon>Betaproteobacteria</taxon>
        <taxon>Burkholderiales</taxon>
        <taxon>Alcaligenaceae</taxon>
        <taxon>Candidimonas</taxon>
    </lineage>
</organism>
<feature type="transmembrane region" description="Helical" evidence="11">
    <location>
        <begin position="443"/>
        <end position="464"/>
    </location>
</feature>
<feature type="binding site" description="covalent" evidence="9">
    <location>
        <position position="54"/>
    </location>
    <ligand>
        <name>heme c</name>
        <dbReference type="ChEBI" id="CHEBI:61717"/>
        <label>1</label>
    </ligand>
</feature>
<dbReference type="PIRSF" id="PIRSF000018">
    <property type="entry name" value="Mb_ADH_cyt_c"/>
    <property type="match status" value="1"/>
</dbReference>
<dbReference type="GO" id="GO:0009055">
    <property type="term" value="F:electron transfer activity"/>
    <property type="evidence" value="ECO:0007669"/>
    <property type="project" value="InterPro"/>
</dbReference>
<dbReference type="RefSeq" id="WP_088605597.1">
    <property type="nucleotide sequence ID" value="NZ_NJIH01000014.1"/>
</dbReference>
<feature type="binding site" description="axial binding residue" evidence="10">
    <location>
        <position position="55"/>
    </location>
    <ligand>
        <name>heme c</name>
        <dbReference type="ChEBI" id="CHEBI:61717"/>
        <label>1</label>
    </ligand>
    <ligandPart>
        <name>Fe</name>
        <dbReference type="ChEBI" id="CHEBI:18248"/>
    </ligandPart>
</feature>
<feature type="binding site" description="axial binding residue" evidence="10">
    <location>
        <position position="202"/>
    </location>
    <ligand>
        <name>heme c</name>
        <dbReference type="ChEBI" id="CHEBI:61717"/>
        <label>2</label>
    </ligand>
    <ligandPart>
        <name>Fe</name>
        <dbReference type="ChEBI" id="CHEBI:18248"/>
    </ligandPart>
</feature>
<feature type="binding site" description="covalent" evidence="9">
    <location>
        <position position="340"/>
    </location>
    <ligand>
        <name>heme c</name>
        <dbReference type="ChEBI" id="CHEBI:61717"/>
        <label>3</label>
    </ligand>
</feature>
<dbReference type="AlphaFoldDB" id="A0A225M3Z9"/>
<dbReference type="Pfam" id="PF00034">
    <property type="entry name" value="Cytochrom_C"/>
    <property type="match status" value="2"/>
</dbReference>
<dbReference type="PANTHER" id="PTHR35008:SF8">
    <property type="entry name" value="ALCOHOL DEHYDROGENASE CYTOCHROME C SUBUNIT"/>
    <property type="match status" value="1"/>
</dbReference>
<feature type="binding site" description="covalent" evidence="9">
    <location>
        <position position="337"/>
    </location>
    <ligand>
        <name>heme c</name>
        <dbReference type="ChEBI" id="CHEBI:61717"/>
        <label>3</label>
    </ligand>
</feature>
<keyword evidence="6" id="KW-0677">Repeat</keyword>
<dbReference type="EMBL" id="NJIH01000014">
    <property type="protein sequence ID" value="OWT54860.1"/>
    <property type="molecule type" value="Genomic_DNA"/>
</dbReference>
<dbReference type="PROSITE" id="PS51007">
    <property type="entry name" value="CYTC"/>
    <property type="match status" value="3"/>
</dbReference>
<sequence>MKTMTRLLSGLALSLAALALCPSLEARAAGTSASDAQLVQQGKYLAIAGDCMACHTAHGGKPFAGGLALASPLGDIYSTNITPSKTAGIGNYTLEQFTRALRAGVRADGAHLYPAMPYTSYAQVSDADVKALYAYFMHGVAPVDTRAPETKLPFPFDIRLAMAGWNLLFLDDQPYKPVPDKGELWNRGAYLVRGLAHCSACHTPRNTLMAEDASQDLGGAYVGPWYAPNITSDANSGLGGWSEQEIIEYLSTGHTAKAQASGPMMEAIDFSLRHLSNNDLKAIAVYLKSVPAIHEAADTKAVFDWGSASDKLDTVRGAAWPSNPDQMTGAQLYDAHCASCHQAQAQGSFKGGLPALFHNTATGRLQTNNLVLTILDGIHLPAQGNGVVMPGFRDVMSDAQVATLGNYLMQAYGNPAGKVTAEQVAALRKGAPAGPGPQVDLVLVARVGLVIAGLVLLLILYLIFRPRRRRA</sequence>
<dbReference type="GO" id="GO:0005506">
    <property type="term" value="F:iron ion binding"/>
    <property type="evidence" value="ECO:0007669"/>
    <property type="project" value="InterPro"/>
</dbReference>
<proteinExistence type="predicted"/>
<dbReference type="Pfam" id="PF13442">
    <property type="entry name" value="Cytochrome_CBB3"/>
    <property type="match status" value="1"/>
</dbReference>
<keyword evidence="11" id="KW-0812">Transmembrane</keyword>
<evidence type="ECO:0000256" key="6">
    <source>
        <dbReference type="ARBA" id="ARBA00022737"/>
    </source>
</evidence>
<gene>
    <name evidence="14" type="ORF">CEY11_22115</name>
</gene>
<evidence type="ECO:0000256" key="11">
    <source>
        <dbReference type="SAM" id="Phobius"/>
    </source>
</evidence>
<feature type="chain" id="PRO_5013030838" evidence="12">
    <location>
        <begin position="29"/>
        <end position="471"/>
    </location>
</feature>
<dbReference type="InterPro" id="IPR051459">
    <property type="entry name" value="Cytochrome_c-type_DH"/>
</dbReference>
<evidence type="ECO:0000256" key="10">
    <source>
        <dbReference type="PIRSR" id="PIRSR000018-51"/>
    </source>
</evidence>
<dbReference type="GO" id="GO:0016614">
    <property type="term" value="F:oxidoreductase activity, acting on CH-OH group of donors"/>
    <property type="evidence" value="ECO:0007669"/>
    <property type="project" value="InterPro"/>
</dbReference>
<name>A0A225M3Z9_9BURK</name>
<dbReference type="Gene3D" id="1.10.760.10">
    <property type="entry name" value="Cytochrome c-like domain"/>
    <property type="match status" value="3"/>
</dbReference>
<dbReference type="GO" id="GO:0005886">
    <property type="term" value="C:plasma membrane"/>
    <property type="evidence" value="ECO:0007669"/>
    <property type="project" value="UniProtKB-SubCell"/>
</dbReference>
<dbReference type="OrthoDB" id="9809720at2"/>
<evidence type="ECO:0000256" key="8">
    <source>
        <dbReference type="ARBA" id="ARBA00023136"/>
    </source>
</evidence>
<evidence type="ECO:0000259" key="13">
    <source>
        <dbReference type="PROSITE" id="PS51007"/>
    </source>
</evidence>
<evidence type="ECO:0000256" key="7">
    <source>
        <dbReference type="ARBA" id="ARBA00023004"/>
    </source>
</evidence>
<keyword evidence="3 9" id="KW-0349">Heme</keyword>
<comment type="caution">
    <text evidence="14">The sequence shown here is derived from an EMBL/GenBank/DDBJ whole genome shotgun (WGS) entry which is preliminary data.</text>
</comment>
<keyword evidence="2" id="KW-1003">Cell membrane</keyword>
<keyword evidence="4 10" id="KW-0479">Metal-binding</keyword>
<comment type="subcellular location">
    <subcellularLocation>
        <location evidence="1">Cell membrane</location>
    </subcellularLocation>
</comment>
<evidence type="ECO:0000256" key="1">
    <source>
        <dbReference type="ARBA" id="ARBA00004236"/>
    </source>
</evidence>
<evidence type="ECO:0000313" key="15">
    <source>
        <dbReference type="Proteomes" id="UP000214603"/>
    </source>
</evidence>